<sequence>MASIEQVGVSLERVYSFAKRNYTTKDSSKVISKEVKVNIATIAAIGCETYNNSFYEGWDNLYVHEGTVEQVLYDTNFSRHFLGNEIVYCHMTPYAKVFQLFLSNMFLHKNNLRDHVIELGRYAIYHLMTEMPFNFPNLIYFNWRRSIKNLHKDHDADLSPNLDQLPPYQEPPNPAFMAEELHPGLSPSHTHTLRDTAQLFQDLARVPSILEKLIWYKPIFTRLLLIQTTFEVLNVKFTRSEAAIIVR</sequence>
<proteinExistence type="predicted"/>
<reference evidence="1 2" key="1">
    <citation type="submission" date="2020-05" db="EMBL/GenBank/DDBJ databases">
        <title>Vigna angularis (adzuki bean) Var. LongXiaoDou No. 4 denovo assembly.</title>
        <authorList>
            <person name="Xiang H."/>
        </authorList>
    </citation>
    <scope>NUCLEOTIDE SEQUENCE [LARGE SCALE GENOMIC DNA]</scope>
    <source>
        <tissue evidence="1">Leaf</tissue>
    </source>
</reference>
<comment type="caution">
    <text evidence="1">The sequence shown here is derived from an EMBL/GenBank/DDBJ whole genome shotgun (WGS) entry which is preliminary data.</text>
</comment>
<dbReference type="AlphaFoldDB" id="A0A8T0KIF7"/>
<evidence type="ECO:0000313" key="2">
    <source>
        <dbReference type="Proteomes" id="UP000743370"/>
    </source>
</evidence>
<protein>
    <submittedName>
        <fullName evidence="1">Uncharacterized protein</fullName>
    </submittedName>
</protein>
<accession>A0A8T0KIF7</accession>
<evidence type="ECO:0000313" key="1">
    <source>
        <dbReference type="EMBL" id="KAG2398909.1"/>
    </source>
</evidence>
<organism evidence="1 2">
    <name type="scientific">Phaseolus angularis</name>
    <name type="common">Azuki bean</name>
    <name type="synonym">Vigna angularis</name>
    <dbReference type="NCBI Taxonomy" id="3914"/>
    <lineage>
        <taxon>Eukaryota</taxon>
        <taxon>Viridiplantae</taxon>
        <taxon>Streptophyta</taxon>
        <taxon>Embryophyta</taxon>
        <taxon>Tracheophyta</taxon>
        <taxon>Spermatophyta</taxon>
        <taxon>Magnoliopsida</taxon>
        <taxon>eudicotyledons</taxon>
        <taxon>Gunneridae</taxon>
        <taxon>Pentapetalae</taxon>
        <taxon>rosids</taxon>
        <taxon>fabids</taxon>
        <taxon>Fabales</taxon>
        <taxon>Fabaceae</taxon>
        <taxon>Papilionoideae</taxon>
        <taxon>50 kb inversion clade</taxon>
        <taxon>NPAAA clade</taxon>
        <taxon>indigoferoid/millettioid clade</taxon>
        <taxon>Phaseoleae</taxon>
        <taxon>Vigna</taxon>
    </lineage>
</organism>
<name>A0A8T0KIF7_PHAAN</name>
<gene>
    <name evidence="1" type="ORF">HKW66_Vig0086100</name>
</gene>
<dbReference type="Proteomes" id="UP000743370">
    <property type="component" value="Unassembled WGS sequence"/>
</dbReference>
<dbReference type="EMBL" id="JABFOF010000004">
    <property type="protein sequence ID" value="KAG2398909.1"/>
    <property type="molecule type" value="Genomic_DNA"/>
</dbReference>